<protein>
    <recommendedName>
        <fullName evidence="2">Calponin-homology (CH) domain-containing protein</fullName>
    </recommendedName>
</protein>
<dbReference type="InterPro" id="IPR001715">
    <property type="entry name" value="CH_dom"/>
</dbReference>
<dbReference type="PRINTS" id="PR00888">
    <property type="entry name" value="SM22CALPONIN"/>
</dbReference>
<feature type="region of interest" description="Disordered" evidence="1">
    <location>
        <begin position="135"/>
        <end position="222"/>
    </location>
</feature>
<keyword evidence="4" id="KW-1185">Reference proteome</keyword>
<dbReference type="RefSeq" id="XP_069203580.1">
    <property type="nucleotide sequence ID" value="XM_069340111.1"/>
</dbReference>
<evidence type="ECO:0000259" key="2">
    <source>
        <dbReference type="PROSITE" id="PS50021"/>
    </source>
</evidence>
<feature type="compositionally biased region" description="Polar residues" evidence="1">
    <location>
        <begin position="151"/>
        <end position="174"/>
    </location>
</feature>
<accession>A0ABR3PME5</accession>
<feature type="compositionally biased region" description="Basic and acidic residues" evidence="1">
    <location>
        <begin position="595"/>
        <end position="611"/>
    </location>
</feature>
<dbReference type="Proteomes" id="UP001562354">
    <property type="component" value="Unassembled WGS sequence"/>
</dbReference>
<feature type="compositionally biased region" description="Polar residues" evidence="1">
    <location>
        <begin position="493"/>
        <end position="506"/>
    </location>
</feature>
<evidence type="ECO:0000313" key="4">
    <source>
        <dbReference type="Proteomes" id="UP001562354"/>
    </source>
</evidence>
<feature type="domain" description="Calponin-homology (CH)" evidence="2">
    <location>
        <begin position="21"/>
        <end position="128"/>
    </location>
</feature>
<feature type="compositionally biased region" description="Low complexity" evidence="1">
    <location>
        <begin position="378"/>
        <end position="388"/>
    </location>
</feature>
<feature type="compositionally biased region" description="Polar residues" evidence="1">
    <location>
        <begin position="635"/>
        <end position="655"/>
    </location>
</feature>
<dbReference type="Pfam" id="PF00307">
    <property type="entry name" value="CH"/>
    <property type="match status" value="1"/>
</dbReference>
<sequence length="672" mass="74943">MASVTSLDQDMRNLRLSRYTPQSANEAREWIESALGETLPPGDLLQNVLKDGVVLCKLVNLVLPPPGIKFKKSGMPFIQMENISNFLRACSSPPLNMHSHDRFLTVDLYESKDPAQVLQTIMAFSRVAHELNPDRFPTTIGPSKKAGALSPSGSSTLGRNASTNSQNYSTTPSKLSPAVGSARPLSPALTGGSNASNATNSSLKSSSGTVSSWSRKGDQGTTNPAWNIHQYGYMGGASQGNQGVAFGARRQITTAAPHVPSLAEKERKRKEKEAEEARLRLEAEEAERKRRVESDAHEEQERAAEEQKWEQETNRVREEQRKRLEQQKKEWEDQERKWQAEEEARLKEEAEAQKHATKTNPRSRATSDARLTGQFLSQYQAEQAAAQAPLVPPRSPREQEDTPEKRRVRELEKQLEEARERERQYQREREERARQDIHRLTGDSVPRPPSPKDSEASWAPDEREYLQKQWHDSRPSTADSQLGSTRPVGSAGTGSSRPLPQPSSHKLPQEAETDTGMAGARRPLPKPEDYQPSTAPQNRTERFLADNAPPTSPKPVTHRPAEMGYTSTLEEDTDQQRRLASQQKTKAGGWASKSLLEREMERERERQREWEAAQQATSKAPRDTNEGSAEGKTWDVNQYGFTGGDSQNKGSSTGSGIAFGGRRQIIGPRPLP</sequence>
<dbReference type="PANTHER" id="PTHR47385">
    <property type="entry name" value="CALPONIN"/>
    <property type="match status" value="1"/>
</dbReference>
<dbReference type="InterPro" id="IPR036872">
    <property type="entry name" value="CH_dom_sf"/>
</dbReference>
<dbReference type="CDD" id="cd21210">
    <property type="entry name" value="CH_SCP1-like"/>
    <property type="match status" value="1"/>
</dbReference>
<organism evidence="3 4">
    <name type="scientific">Neodothiora populina</name>
    <dbReference type="NCBI Taxonomy" id="2781224"/>
    <lineage>
        <taxon>Eukaryota</taxon>
        <taxon>Fungi</taxon>
        <taxon>Dikarya</taxon>
        <taxon>Ascomycota</taxon>
        <taxon>Pezizomycotina</taxon>
        <taxon>Dothideomycetes</taxon>
        <taxon>Dothideomycetidae</taxon>
        <taxon>Dothideales</taxon>
        <taxon>Dothioraceae</taxon>
        <taxon>Neodothiora</taxon>
    </lineage>
</organism>
<feature type="compositionally biased region" description="Low complexity" evidence="1">
    <location>
        <begin position="190"/>
        <end position="214"/>
    </location>
</feature>
<dbReference type="Gene3D" id="1.10.418.10">
    <property type="entry name" value="Calponin-like domain"/>
    <property type="match status" value="1"/>
</dbReference>
<dbReference type="EMBL" id="JBFMKM010000003">
    <property type="protein sequence ID" value="KAL1310731.1"/>
    <property type="molecule type" value="Genomic_DNA"/>
</dbReference>
<name>A0ABR3PME5_9PEZI</name>
<dbReference type="GeneID" id="95974688"/>
<reference evidence="3 4" key="1">
    <citation type="submission" date="2024-07" db="EMBL/GenBank/DDBJ databases">
        <title>Draft sequence of the Neodothiora populina.</title>
        <authorList>
            <person name="Drown D.D."/>
            <person name="Schuette U.S."/>
            <person name="Buechlein A.B."/>
            <person name="Rusch D.R."/>
            <person name="Winton L.W."/>
            <person name="Adams G.A."/>
        </authorList>
    </citation>
    <scope>NUCLEOTIDE SEQUENCE [LARGE SCALE GENOMIC DNA]</scope>
    <source>
        <strain evidence="3 4">CPC 39397</strain>
    </source>
</reference>
<dbReference type="InterPro" id="IPR003096">
    <property type="entry name" value="SM22_calponin"/>
</dbReference>
<dbReference type="InterPro" id="IPR050606">
    <property type="entry name" value="Calponin-like"/>
</dbReference>
<proteinExistence type="predicted"/>
<dbReference type="PANTHER" id="PTHR47385:SF14">
    <property type="entry name" value="TRANSGELIN"/>
    <property type="match status" value="1"/>
</dbReference>
<feature type="compositionally biased region" description="Basic and acidic residues" evidence="1">
    <location>
        <begin position="450"/>
        <end position="474"/>
    </location>
</feature>
<feature type="compositionally biased region" description="Basic and acidic residues" evidence="1">
    <location>
        <begin position="395"/>
        <end position="441"/>
    </location>
</feature>
<evidence type="ECO:0000256" key="1">
    <source>
        <dbReference type="SAM" id="MobiDB-lite"/>
    </source>
</evidence>
<dbReference type="SMART" id="SM00033">
    <property type="entry name" value="CH"/>
    <property type="match status" value="1"/>
</dbReference>
<feature type="region of interest" description="Disordered" evidence="1">
    <location>
        <begin position="255"/>
        <end position="672"/>
    </location>
</feature>
<dbReference type="PROSITE" id="PS50021">
    <property type="entry name" value="CH"/>
    <property type="match status" value="1"/>
</dbReference>
<feature type="compositionally biased region" description="Polar residues" evidence="1">
    <location>
        <begin position="475"/>
        <end position="484"/>
    </location>
</feature>
<feature type="compositionally biased region" description="Basic and acidic residues" evidence="1">
    <location>
        <begin position="263"/>
        <end position="354"/>
    </location>
</feature>
<evidence type="ECO:0000313" key="3">
    <source>
        <dbReference type="EMBL" id="KAL1310731.1"/>
    </source>
</evidence>
<gene>
    <name evidence="3" type="ORF">AAFC00_000985</name>
</gene>
<comment type="caution">
    <text evidence="3">The sequence shown here is derived from an EMBL/GenBank/DDBJ whole genome shotgun (WGS) entry which is preliminary data.</text>
</comment>
<dbReference type="SUPFAM" id="SSF47576">
    <property type="entry name" value="Calponin-homology domain, CH-domain"/>
    <property type="match status" value="1"/>
</dbReference>